<gene>
    <name evidence="1" type="ORF">SAMN04488138_1403</name>
</gene>
<evidence type="ECO:0000313" key="1">
    <source>
        <dbReference type="EMBL" id="SFK14656.1"/>
    </source>
</evidence>
<dbReference type="AlphaFoldDB" id="A0A1I3X722"/>
<organism evidence="1 2">
    <name type="scientific">Celeribacter halophilus</name>
    <dbReference type="NCBI Taxonomy" id="576117"/>
    <lineage>
        <taxon>Bacteria</taxon>
        <taxon>Pseudomonadati</taxon>
        <taxon>Pseudomonadota</taxon>
        <taxon>Alphaproteobacteria</taxon>
        <taxon>Rhodobacterales</taxon>
        <taxon>Roseobacteraceae</taxon>
        <taxon>Celeribacter</taxon>
    </lineage>
</organism>
<sequence>MSRRCDKVGNFPRRPSSICGETSQSVAWDMDEFWPTAAEWLAWVRRRDGKKTRWNGKRWSYPIRPMIRVTKMNKSK</sequence>
<accession>A0A1I3X722</accession>
<reference evidence="1 2" key="1">
    <citation type="submission" date="2016-10" db="EMBL/GenBank/DDBJ databases">
        <authorList>
            <person name="de Groot N.N."/>
        </authorList>
    </citation>
    <scope>NUCLEOTIDE SEQUENCE [LARGE SCALE GENOMIC DNA]</scope>
    <source>
        <strain evidence="1 2">CGMCC 1.8891</strain>
    </source>
</reference>
<keyword evidence="2" id="KW-1185">Reference proteome</keyword>
<protein>
    <submittedName>
        <fullName evidence="1">Uncharacterized protein</fullName>
    </submittedName>
</protein>
<name>A0A1I3X722_9RHOB</name>
<dbReference type="Proteomes" id="UP000183299">
    <property type="component" value="Unassembled WGS sequence"/>
</dbReference>
<dbReference type="STRING" id="576117.SAMN04488138_1403"/>
<proteinExistence type="predicted"/>
<evidence type="ECO:0000313" key="2">
    <source>
        <dbReference type="Proteomes" id="UP000183299"/>
    </source>
</evidence>
<dbReference type="EMBL" id="FORY01000040">
    <property type="protein sequence ID" value="SFK14656.1"/>
    <property type="molecule type" value="Genomic_DNA"/>
</dbReference>